<comment type="similarity">
    <text evidence="1">Belongs to the glycosyltransferase 2 family.</text>
</comment>
<evidence type="ECO:0000259" key="2">
    <source>
        <dbReference type="Pfam" id="PF00535"/>
    </source>
</evidence>
<dbReference type="RefSeq" id="WP_212937629.1">
    <property type="nucleotide sequence ID" value="NZ_BORR01000001.1"/>
</dbReference>
<evidence type="ECO:0000313" key="4">
    <source>
        <dbReference type="Proteomes" id="UP000681162"/>
    </source>
</evidence>
<dbReference type="Proteomes" id="UP000681162">
    <property type="component" value="Unassembled WGS sequence"/>
</dbReference>
<dbReference type="SUPFAM" id="SSF53448">
    <property type="entry name" value="Nucleotide-diphospho-sugar transferases"/>
    <property type="match status" value="1"/>
</dbReference>
<dbReference type="EMBL" id="BORR01000001">
    <property type="protein sequence ID" value="GIO35152.1"/>
    <property type="molecule type" value="Genomic_DNA"/>
</dbReference>
<feature type="domain" description="Glycosyltransferase 2-like" evidence="2">
    <location>
        <begin position="8"/>
        <end position="176"/>
    </location>
</feature>
<dbReference type="AlphaFoldDB" id="A0A919XR06"/>
<dbReference type="Gene3D" id="3.90.550.10">
    <property type="entry name" value="Spore Coat Polysaccharide Biosynthesis Protein SpsA, Chain A"/>
    <property type="match status" value="1"/>
</dbReference>
<comment type="caution">
    <text evidence="3">The sequence shown here is derived from an EMBL/GenBank/DDBJ whole genome shotgun (WGS) entry which is preliminary data.</text>
</comment>
<proteinExistence type="inferred from homology"/>
<gene>
    <name evidence="3" type="ORF">J41TS12_00130</name>
</gene>
<dbReference type="CDD" id="cd04196">
    <property type="entry name" value="GT_2_like_d"/>
    <property type="match status" value="1"/>
</dbReference>
<sequence length="317" mass="36410">MSEVRVLVLLSTYNGEAYLEQQLNSLLEQAGVDLHILVRDDGSSDSTATILKDYQERYPDKLSLIFGENVGLPHSYFELIKHAGSDMSNCYPYFAFCDQDDVWLPDKLQRATVSLQSEKDSGAPLMYCSSTQMVDCQLNKLGIWPTYPAKKLSLYNALVENVAVGCTTVLNRVALMQIAAHVPQNPNRVIMHDWWAYLWVSALGRVIFDKHPAILYRQHGGNTLGGQHEKSLAKWVKRLWRFFRGSNHFILSNQARQFYHCFGHLIDEETRQEVLDFLRAAEGSLLYRAKYILRLPLYRQRPADQLVLGLMILLRRI</sequence>
<dbReference type="PANTHER" id="PTHR22916:SF3">
    <property type="entry name" value="UDP-GLCNAC:BETAGAL BETA-1,3-N-ACETYLGLUCOSAMINYLTRANSFERASE-LIKE PROTEIN 1"/>
    <property type="match status" value="1"/>
</dbReference>
<dbReference type="InterPro" id="IPR001173">
    <property type="entry name" value="Glyco_trans_2-like"/>
</dbReference>
<dbReference type="GO" id="GO:0016758">
    <property type="term" value="F:hexosyltransferase activity"/>
    <property type="evidence" value="ECO:0007669"/>
    <property type="project" value="UniProtKB-ARBA"/>
</dbReference>
<accession>A0A919XR06</accession>
<evidence type="ECO:0000256" key="1">
    <source>
        <dbReference type="ARBA" id="ARBA00006739"/>
    </source>
</evidence>
<evidence type="ECO:0000313" key="3">
    <source>
        <dbReference type="EMBL" id="GIO35152.1"/>
    </source>
</evidence>
<dbReference type="InterPro" id="IPR029044">
    <property type="entry name" value="Nucleotide-diphossugar_trans"/>
</dbReference>
<dbReference type="Pfam" id="PF00535">
    <property type="entry name" value="Glycos_transf_2"/>
    <property type="match status" value="1"/>
</dbReference>
<dbReference type="PANTHER" id="PTHR22916">
    <property type="entry name" value="GLYCOSYLTRANSFERASE"/>
    <property type="match status" value="1"/>
</dbReference>
<organism evidence="3 4">
    <name type="scientific">Paenibacillus antibioticophila</name>
    <dbReference type="NCBI Taxonomy" id="1274374"/>
    <lineage>
        <taxon>Bacteria</taxon>
        <taxon>Bacillati</taxon>
        <taxon>Bacillota</taxon>
        <taxon>Bacilli</taxon>
        <taxon>Bacillales</taxon>
        <taxon>Paenibacillaceae</taxon>
        <taxon>Paenibacillus</taxon>
    </lineage>
</organism>
<name>A0A919XR06_9BACL</name>
<protein>
    <submittedName>
        <fullName evidence="3">Glycosyl transferase family 2</fullName>
    </submittedName>
</protein>
<reference evidence="3 4" key="1">
    <citation type="submission" date="2021-03" db="EMBL/GenBank/DDBJ databases">
        <title>Antimicrobial resistance genes in bacteria isolated from Japanese honey, and their potential for conferring macrolide and lincosamide resistance in the American foulbrood pathogen Paenibacillus larvae.</title>
        <authorList>
            <person name="Okamoto M."/>
            <person name="Kumagai M."/>
            <person name="Kanamori H."/>
            <person name="Takamatsu D."/>
        </authorList>
    </citation>
    <scope>NUCLEOTIDE SEQUENCE [LARGE SCALE GENOMIC DNA]</scope>
    <source>
        <strain evidence="3 4">J41TS12</strain>
    </source>
</reference>
<keyword evidence="4" id="KW-1185">Reference proteome</keyword>
<keyword evidence="3" id="KW-0808">Transferase</keyword>